<dbReference type="PATRIC" id="fig|1435349.4.peg.2549"/>
<dbReference type="Gene3D" id="3.10.129.10">
    <property type="entry name" value="Hotdog Thioesterase"/>
    <property type="match status" value="1"/>
</dbReference>
<reference evidence="1 2" key="1">
    <citation type="submission" date="2014-11" db="EMBL/GenBank/DDBJ databases">
        <title>Tamlana sedimentorum sp. nov., isolated from shallow sand sediments of the Sea of Japan.</title>
        <authorList>
            <person name="Romanenko L.A."/>
        </authorList>
    </citation>
    <scope>NUCLEOTIDE SEQUENCE [LARGE SCALE GENOMIC DNA]</scope>
    <source>
        <strain evidence="1 2">JCM 19808</strain>
    </source>
</reference>
<dbReference type="OrthoDB" id="9814774at2"/>
<dbReference type="EMBL" id="JTDW01000005">
    <property type="protein sequence ID" value="KJD35646.1"/>
    <property type="molecule type" value="Genomic_DNA"/>
</dbReference>
<evidence type="ECO:0000313" key="2">
    <source>
        <dbReference type="Proteomes" id="UP000032578"/>
    </source>
</evidence>
<dbReference type="InterPro" id="IPR027961">
    <property type="entry name" value="DUF4442"/>
</dbReference>
<proteinExistence type="predicted"/>
<dbReference type="STRING" id="1435349.PW52_07820"/>
<organism evidence="1 2">
    <name type="scientific">Neotamlana sedimentorum</name>
    <dbReference type="NCBI Taxonomy" id="1435349"/>
    <lineage>
        <taxon>Bacteria</taxon>
        <taxon>Pseudomonadati</taxon>
        <taxon>Bacteroidota</taxon>
        <taxon>Flavobacteriia</taxon>
        <taxon>Flavobacteriales</taxon>
        <taxon>Flavobacteriaceae</taxon>
        <taxon>Neotamlana</taxon>
    </lineage>
</organism>
<comment type="caution">
    <text evidence="1">The sequence shown here is derived from an EMBL/GenBank/DDBJ whole genome shotgun (WGS) entry which is preliminary data.</text>
</comment>
<sequence>MNKTMLKVLQKIFKSNTILKTGFNLNIPYRRSSGRVCFVSDDLQTIKIKIPLTYKNKNYIGTMFGGSMFAATDPIYMMQLITILGNNYVVWDKAGSIQFKRPVTKTVFANFIITNEFLKQIENDINKYNEKDYCLKVNLTDKDGVTYAEVERVIYIASKFYYKNKKH</sequence>
<dbReference type="SUPFAM" id="SSF54637">
    <property type="entry name" value="Thioesterase/thiol ester dehydrase-isomerase"/>
    <property type="match status" value="1"/>
</dbReference>
<protein>
    <recommendedName>
        <fullName evidence="3">DUF4442 domain-containing protein</fullName>
    </recommendedName>
</protein>
<name>A0A0D7W949_9FLAO</name>
<accession>A0A0D7W949</accession>
<keyword evidence="2" id="KW-1185">Reference proteome</keyword>
<dbReference type="InterPro" id="IPR029069">
    <property type="entry name" value="HotDog_dom_sf"/>
</dbReference>
<dbReference type="Proteomes" id="UP000032578">
    <property type="component" value="Unassembled WGS sequence"/>
</dbReference>
<dbReference type="Pfam" id="PF14539">
    <property type="entry name" value="DUF4442"/>
    <property type="match status" value="1"/>
</dbReference>
<evidence type="ECO:0000313" key="1">
    <source>
        <dbReference type="EMBL" id="KJD35646.1"/>
    </source>
</evidence>
<evidence type="ECO:0008006" key="3">
    <source>
        <dbReference type="Google" id="ProtNLM"/>
    </source>
</evidence>
<dbReference type="AlphaFoldDB" id="A0A0D7W949"/>
<gene>
    <name evidence="1" type="ORF">PW52_07820</name>
</gene>